<evidence type="ECO:0000313" key="12">
    <source>
        <dbReference type="Proteomes" id="UP000215127"/>
    </source>
</evidence>
<dbReference type="EMBL" id="LT853704">
    <property type="protein sequence ID" value="SMQ56155.1"/>
    <property type="molecule type" value="Genomic_DNA"/>
</dbReference>
<keyword evidence="6" id="KW-0472">Membrane</keyword>
<keyword evidence="7" id="KW-0675">Receptor</keyword>
<dbReference type="AlphaFoldDB" id="A0A1X7S947"/>
<evidence type="ECO:0000256" key="5">
    <source>
        <dbReference type="ARBA" id="ARBA00022989"/>
    </source>
</evidence>
<dbReference type="GO" id="GO:0012505">
    <property type="term" value="C:endomembrane system"/>
    <property type="evidence" value="ECO:0007669"/>
    <property type="project" value="UniProtKB-SubCell"/>
</dbReference>
<dbReference type="PRINTS" id="PR00019">
    <property type="entry name" value="LEURICHRPT"/>
</dbReference>
<dbReference type="PANTHER" id="PTHR48052">
    <property type="entry name" value="UNNAMED PRODUCT"/>
    <property type="match status" value="1"/>
</dbReference>
<comment type="subcellular location">
    <subcellularLocation>
        <location evidence="1">Cell membrane</location>
    </subcellularLocation>
    <subcellularLocation>
        <location evidence="9">Endomembrane system</location>
        <topology evidence="9">Single-pass membrane protein</topology>
    </subcellularLocation>
</comment>
<evidence type="ECO:0000256" key="8">
    <source>
        <dbReference type="ARBA" id="ARBA00023180"/>
    </source>
</evidence>
<feature type="chain" id="PRO_5012146328" description="Leucine-rich repeat-containing N-terminal plant-type domain-containing protein" evidence="10">
    <location>
        <begin position="20"/>
        <end position="278"/>
    </location>
</feature>
<gene>
    <name evidence="11" type="ORF">ZT3D7_G11310</name>
</gene>
<evidence type="ECO:0000256" key="4">
    <source>
        <dbReference type="ARBA" id="ARBA00022729"/>
    </source>
</evidence>
<evidence type="ECO:0000256" key="7">
    <source>
        <dbReference type="ARBA" id="ARBA00023170"/>
    </source>
</evidence>
<dbReference type="PANTHER" id="PTHR48052:SF8">
    <property type="entry name" value="LRR RECEPTOR-LIKE SERINE_THREONINE-PROTEIN KINASE FLS2"/>
    <property type="match status" value="1"/>
</dbReference>
<keyword evidence="2" id="KW-1003">Cell membrane</keyword>
<evidence type="ECO:0000256" key="6">
    <source>
        <dbReference type="ARBA" id="ARBA00023136"/>
    </source>
</evidence>
<dbReference type="Gene3D" id="3.80.10.10">
    <property type="entry name" value="Ribonuclease Inhibitor"/>
    <property type="match status" value="2"/>
</dbReference>
<keyword evidence="12" id="KW-1185">Reference proteome</keyword>
<name>A0A1X7S947_ZYMT9</name>
<proteinExistence type="predicted"/>
<evidence type="ECO:0000256" key="9">
    <source>
        <dbReference type="ARBA" id="ARBA00037847"/>
    </source>
</evidence>
<dbReference type="SUPFAM" id="SSF52058">
    <property type="entry name" value="L domain-like"/>
    <property type="match status" value="1"/>
</dbReference>
<reference evidence="11 12" key="1">
    <citation type="submission" date="2016-06" db="EMBL/GenBank/DDBJ databases">
        <authorList>
            <person name="Kjaerup R.B."/>
            <person name="Dalgaard T.S."/>
            <person name="Juul-Madsen H.R."/>
        </authorList>
    </citation>
    <scope>NUCLEOTIDE SEQUENCE [LARGE SCALE GENOMIC DNA]</scope>
</reference>
<keyword evidence="4 10" id="KW-0732">Signal</keyword>
<organism evidence="11 12">
    <name type="scientific">Zymoseptoria tritici (strain ST99CH_3D7)</name>
    <dbReference type="NCBI Taxonomy" id="1276538"/>
    <lineage>
        <taxon>Eukaryota</taxon>
        <taxon>Fungi</taxon>
        <taxon>Dikarya</taxon>
        <taxon>Ascomycota</taxon>
        <taxon>Pezizomycotina</taxon>
        <taxon>Dothideomycetes</taxon>
        <taxon>Dothideomycetidae</taxon>
        <taxon>Mycosphaerellales</taxon>
        <taxon>Mycosphaerellaceae</taxon>
        <taxon>Zymoseptoria</taxon>
    </lineage>
</organism>
<evidence type="ECO:0008006" key="13">
    <source>
        <dbReference type="Google" id="ProtNLM"/>
    </source>
</evidence>
<keyword evidence="8" id="KW-0325">Glycoprotein</keyword>
<keyword evidence="5" id="KW-1133">Transmembrane helix</keyword>
<dbReference type="InterPro" id="IPR001611">
    <property type="entry name" value="Leu-rich_rpt"/>
</dbReference>
<evidence type="ECO:0000256" key="1">
    <source>
        <dbReference type="ARBA" id="ARBA00004236"/>
    </source>
</evidence>
<dbReference type="Proteomes" id="UP000215127">
    <property type="component" value="Chromosome 13"/>
</dbReference>
<protein>
    <recommendedName>
        <fullName evidence="13">Leucine-rich repeat-containing N-terminal plant-type domain-containing protein</fullName>
    </recommendedName>
</protein>
<dbReference type="Pfam" id="PF00560">
    <property type="entry name" value="LRR_1"/>
    <property type="match status" value="3"/>
</dbReference>
<accession>A0A1X7S947</accession>
<evidence type="ECO:0000313" key="11">
    <source>
        <dbReference type="EMBL" id="SMQ56155.1"/>
    </source>
</evidence>
<feature type="signal peptide" evidence="10">
    <location>
        <begin position="1"/>
        <end position="19"/>
    </location>
</feature>
<dbReference type="GO" id="GO:0005886">
    <property type="term" value="C:plasma membrane"/>
    <property type="evidence" value="ECO:0007669"/>
    <property type="project" value="UniProtKB-SubCell"/>
</dbReference>
<sequence length="278" mass="30000">MSFTVNTFLSLALASIATARPDYSHIDRDQLILLDVKHDVTSDPTSALASWDEKAYLCTFDHTTCTYDTANERPLLIGLDLSHLHLSGPSSHPLGINFLPYLEDLTSFTASENTFTGELADIPLPSKLSTIDISFNQLTGSIPDPAVWELDSLQSLDLGYNRLSGNLPSTIFAQKDLHLLFVPNNKLGGAIPEFAHTALRVVSLASCSFTGAIPKSIGKAKNLEEVYFDGNAGLNGKVPEELCSLPKLRSADLTKTGVDKSRLGPACQKAQKAGVLKL</sequence>
<evidence type="ECO:0000256" key="3">
    <source>
        <dbReference type="ARBA" id="ARBA00022692"/>
    </source>
</evidence>
<evidence type="ECO:0000256" key="10">
    <source>
        <dbReference type="SAM" id="SignalP"/>
    </source>
</evidence>
<dbReference type="STRING" id="1276538.A0A1X7S947"/>
<keyword evidence="3" id="KW-0812">Transmembrane</keyword>
<evidence type="ECO:0000256" key="2">
    <source>
        <dbReference type="ARBA" id="ARBA00022475"/>
    </source>
</evidence>
<dbReference type="InterPro" id="IPR032675">
    <property type="entry name" value="LRR_dom_sf"/>
</dbReference>